<dbReference type="InterPro" id="IPR001412">
    <property type="entry name" value="aa-tRNA-synth_I_CS"/>
</dbReference>
<dbReference type="Pfam" id="PF19269">
    <property type="entry name" value="Anticodon_2"/>
    <property type="match status" value="1"/>
</dbReference>
<evidence type="ECO:0000313" key="13">
    <source>
        <dbReference type="RefSeq" id="XP_060676346.1"/>
    </source>
</evidence>
<dbReference type="PANTHER" id="PTHR43311:SF2">
    <property type="entry name" value="GLUTAMATE--TRNA LIGASE, MITOCHONDRIAL-RELATED"/>
    <property type="match status" value="1"/>
</dbReference>
<dbReference type="SUPFAM" id="SSF52374">
    <property type="entry name" value="Nucleotidylyl transferase"/>
    <property type="match status" value="1"/>
</dbReference>
<dbReference type="InterPro" id="IPR049940">
    <property type="entry name" value="GluQ/Sye"/>
</dbReference>
<keyword evidence="7 9" id="KW-0030">Aminoacyl-tRNA synthetase</keyword>
<dbReference type="SUPFAM" id="SSF48163">
    <property type="entry name" value="An anticodon-binding domain of class I aminoacyl-tRNA synthetases"/>
    <property type="match status" value="1"/>
</dbReference>
<evidence type="ECO:0000256" key="3">
    <source>
        <dbReference type="ARBA" id="ARBA00022598"/>
    </source>
</evidence>
<dbReference type="InterPro" id="IPR020751">
    <property type="entry name" value="aa-tRNA-synth_I_codon-bd_sub2"/>
</dbReference>
<dbReference type="Gene3D" id="3.40.50.620">
    <property type="entry name" value="HUPs"/>
    <property type="match status" value="1"/>
</dbReference>
<dbReference type="RefSeq" id="XP_060676346.1">
    <property type="nucleotide sequence ID" value="XM_060820363.1"/>
</dbReference>
<dbReference type="GO" id="GO:0016874">
    <property type="term" value="F:ligase activity"/>
    <property type="evidence" value="ECO:0007669"/>
    <property type="project" value="UniProtKB-KW"/>
</dbReference>
<accession>A0ABM4AHY5</accession>
<evidence type="ECO:0000256" key="5">
    <source>
        <dbReference type="ARBA" id="ARBA00022840"/>
    </source>
</evidence>
<dbReference type="PROSITE" id="PS00178">
    <property type="entry name" value="AA_TRNA_LIGASE_I"/>
    <property type="match status" value="1"/>
</dbReference>
<dbReference type="InterPro" id="IPR004527">
    <property type="entry name" value="Glu-tRNA-ligase_bac/mito"/>
</dbReference>
<evidence type="ECO:0000259" key="10">
    <source>
        <dbReference type="Pfam" id="PF00749"/>
    </source>
</evidence>
<dbReference type="InterPro" id="IPR014729">
    <property type="entry name" value="Rossmann-like_a/b/a_fold"/>
</dbReference>
<dbReference type="PANTHER" id="PTHR43311">
    <property type="entry name" value="GLUTAMATE--TRNA LIGASE"/>
    <property type="match status" value="1"/>
</dbReference>
<evidence type="ECO:0000256" key="1">
    <source>
        <dbReference type="ARBA" id="ARBA00007894"/>
    </source>
</evidence>
<dbReference type="EC" id="6.1.1.17" evidence="2"/>
<dbReference type="InterPro" id="IPR000924">
    <property type="entry name" value="Glu/Gln-tRNA-synth"/>
</dbReference>
<comment type="similarity">
    <text evidence="1">Belongs to the class-I aminoacyl-tRNA synthetase family. Glutamate--tRNA ligase type 1 subfamily.</text>
</comment>
<evidence type="ECO:0000256" key="2">
    <source>
        <dbReference type="ARBA" id="ARBA00012835"/>
    </source>
</evidence>
<dbReference type="InterPro" id="IPR008925">
    <property type="entry name" value="aa_tRNA-synth_I_cd-bd_sf"/>
</dbReference>
<gene>
    <name evidence="13" type="primary">LOC132805424</name>
</gene>
<feature type="domain" description="Glutamyl/glutaminyl-tRNA synthetase class Ib catalytic" evidence="10">
    <location>
        <begin position="65"/>
        <end position="381"/>
    </location>
</feature>
<evidence type="ECO:0000256" key="8">
    <source>
        <dbReference type="ARBA" id="ARBA00030865"/>
    </source>
</evidence>
<evidence type="ECO:0000256" key="4">
    <source>
        <dbReference type="ARBA" id="ARBA00022741"/>
    </source>
</evidence>
<sequence length="580" mass="65106">MATLVGTPWMRIRVFPEVAYPIFLPSSLCCRHRKFSDFVRTTTTRSFSVLASSITDHSKKVEEPVRVRFAPSPTGNLHVGGARTALFNYLFARSKGGKFVLRIEDTDLERSTKESEEALLQDLSWLGLDWDEGPGVGGEYGPYRQSERNSLYKRHAEKLLELDHVYRCFCTNEELEKMKEIAKLKQLPPVYTGKWASATDEEVQEELAKGTPYTYRFRVPKEGSLKINDLIRGEVSWNLDTLGDFVIMRSNGQPVYNFCVTVDDATMAISHVIRAEEHLPNTLRQALIYKALGFPMPYFAHVSLILAPDRSKLSKRHGATSVGQFREMGYLPQAMVNYLALLGWGDGTENEFFTLEQLVEKFSIGRVNKSGAIFDSTKLRWMNGQHLRVIPSEELTKLIGEQWKRTGILTESEGPFIDEAVQLLKDGIDLIPDSDKALSNLLSYPLHATLTSPEAKPVLEDKLSEFSASLISAYDNGELLSALEEGHAGWQKWVKSFGKSLKRKGKSLFMPLRVLLTGKLHGPDMGASVDLIHKAGIYGVVAPQAGFVTLNERFKMLRQVDWEALIKDQHVAEAAATVSN</sequence>
<dbReference type="Gene3D" id="1.10.10.350">
    <property type="match status" value="1"/>
</dbReference>
<evidence type="ECO:0000256" key="6">
    <source>
        <dbReference type="ARBA" id="ARBA00022917"/>
    </source>
</evidence>
<dbReference type="InterPro" id="IPR020058">
    <property type="entry name" value="Glu/Gln-tRNA-synth_Ib_cat-dom"/>
</dbReference>
<feature type="domain" description="Aminoacyl-tRNA synthetase class I anticodon-binding" evidence="11">
    <location>
        <begin position="413"/>
        <end position="532"/>
    </location>
</feature>
<dbReference type="PRINTS" id="PR00987">
    <property type="entry name" value="TRNASYNTHGLU"/>
</dbReference>
<evidence type="ECO:0000259" key="11">
    <source>
        <dbReference type="Pfam" id="PF19269"/>
    </source>
</evidence>
<dbReference type="Proteomes" id="UP001652623">
    <property type="component" value="Chromosome 9"/>
</dbReference>
<evidence type="ECO:0000256" key="7">
    <source>
        <dbReference type="ARBA" id="ARBA00023146"/>
    </source>
</evidence>
<organism evidence="12 13">
    <name type="scientific">Ziziphus jujuba</name>
    <name type="common">Chinese jujube</name>
    <name type="synonym">Ziziphus sativa</name>
    <dbReference type="NCBI Taxonomy" id="326968"/>
    <lineage>
        <taxon>Eukaryota</taxon>
        <taxon>Viridiplantae</taxon>
        <taxon>Streptophyta</taxon>
        <taxon>Embryophyta</taxon>
        <taxon>Tracheophyta</taxon>
        <taxon>Spermatophyta</taxon>
        <taxon>Magnoliopsida</taxon>
        <taxon>eudicotyledons</taxon>
        <taxon>Gunneridae</taxon>
        <taxon>Pentapetalae</taxon>
        <taxon>rosids</taxon>
        <taxon>fabids</taxon>
        <taxon>Rosales</taxon>
        <taxon>Rhamnaceae</taxon>
        <taxon>Paliureae</taxon>
        <taxon>Ziziphus</taxon>
    </lineage>
</organism>
<keyword evidence="6 9" id="KW-0648">Protein biosynthesis</keyword>
<dbReference type="InterPro" id="IPR045462">
    <property type="entry name" value="aa-tRNA-synth_I_cd-bd"/>
</dbReference>
<proteinExistence type="inferred from homology"/>
<keyword evidence="3 9" id="KW-0436">Ligase</keyword>
<protein>
    <recommendedName>
        <fullName evidence="2">glutamate--tRNA ligase</fullName>
        <ecNumber evidence="2">6.1.1.17</ecNumber>
    </recommendedName>
    <alternativeName>
        <fullName evidence="8">Glutamyl-tRNA synthetase</fullName>
    </alternativeName>
</protein>
<dbReference type="GeneID" id="132805424"/>
<dbReference type="CDD" id="cd00808">
    <property type="entry name" value="GluRS_core"/>
    <property type="match status" value="1"/>
</dbReference>
<evidence type="ECO:0000256" key="9">
    <source>
        <dbReference type="RuleBase" id="RU363037"/>
    </source>
</evidence>
<dbReference type="Pfam" id="PF00749">
    <property type="entry name" value="tRNA-synt_1c"/>
    <property type="match status" value="1"/>
</dbReference>
<keyword evidence="5 9" id="KW-0067">ATP-binding</keyword>
<keyword evidence="12" id="KW-1185">Reference proteome</keyword>
<keyword evidence="4 9" id="KW-0547">Nucleotide-binding</keyword>
<dbReference type="NCBIfam" id="TIGR00464">
    <property type="entry name" value="gltX_bact"/>
    <property type="match status" value="1"/>
</dbReference>
<dbReference type="InterPro" id="IPR033910">
    <property type="entry name" value="GluRS_core"/>
</dbReference>
<evidence type="ECO:0000313" key="12">
    <source>
        <dbReference type="Proteomes" id="UP001652623"/>
    </source>
</evidence>
<reference evidence="13" key="1">
    <citation type="submission" date="2025-08" db="UniProtKB">
        <authorList>
            <consortium name="RefSeq"/>
        </authorList>
    </citation>
    <scope>IDENTIFICATION</scope>
    <source>
        <tissue evidence="13">Seedling</tissue>
    </source>
</reference>
<dbReference type="HAMAP" id="MF_00022">
    <property type="entry name" value="Glu_tRNA_synth_type1"/>
    <property type="match status" value="1"/>
</dbReference>
<name>A0ABM4AHY5_ZIZJJ</name>